<proteinExistence type="predicted"/>
<comment type="caution">
    <text evidence="1">The sequence shown here is derived from an EMBL/GenBank/DDBJ whole genome shotgun (WGS) entry which is preliminary data.</text>
</comment>
<dbReference type="EMBL" id="LAZR01007683">
    <property type="protein sequence ID" value="KKM83635.1"/>
    <property type="molecule type" value="Genomic_DNA"/>
</dbReference>
<evidence type="ECO:0000313" key="1">
    <source>
        <dbReference type="EMBL" id="KKM83635.1"/>
    </source>
</evidence>
<dbReference type="AlphaFoldDB" id="A0A0F9N4G1"/>
<reference evidence="1" key="1">
    <citation type="journal article" date="2015" name="Nature">
        <title>Complex archaea that bridge the gap between prokaryotes and eukaryotes.</title>
        <authorList>
            <person name="Spang A."/>
            <person name="Saw J.H."/>
            <person name="Jorgensen S.L."/>
            <person name="Zaremba-Niedzwiedzka K."/>
            <person name="Martijn J."/>
            <person name="Lind A.E."/>
            <person name="van Eijk R."/>
            <person name="Schleper C."/>
            <person name="Guy L."/>
            <person name="Ettema T.J."/>
        </authorList>
    </citation>
    <scope>NUCLEOTIDE SEQUENCE</scope>
</reference>
<sequence length="105" mass="12630">MMRIPDGPLFPRWEVEGTNFEYIGGLAYYVGYNTRLPKGWEAYPVWARELPLFISIVNEHNHHQRWRFRDEQTFRGYAVFDTEGRQVERGDPRLEQAKHLYQEAQ</sequence>
<protein>
    <submittedName>
        <fullName evidence="1">Uncharacterized protein</fullName>
    </submittedName>
</protein>
<gene>
    <name evidence="1" type="ORF">LCGC14_1307340</name>
</gene>
<organism evidence="1">
    <name type="scientific">marine sediment metagenome</name>
    <dbReference type="NCBI Taxonomy" id="412755"/>
    <lineage>
        <taxon>unclassified sequences</taxon>
        <taxon>metagenomes</taxon>
        <taxon>ecological metagenomes</taxon>
    </lineage>
</organism>
<accession>A0A0F9N4G1</accession>
<name>A0A0F9N4G1_9ZZZZ</name>